<name>A0A8S9S4Q4_BRACR</name>
<comment type="caution">
    <text evidence="2">The sequence shown here is derived from an EMBL/GenBank/DDBJ whole genome shotgun (WGS) entry which is preliminary data.</text>
</comment>
<feature type="transmembrane region" description="Helical" evidence="1">
    <location>
        <begin position="160"/>
        <end position="182"/>
    </location>
</feature>
<feature type="transmembrane region" description="Helical" evidence="1">
    <location>
        <begin position="34"/>
        <end position="57"/>
    </location>
</feature>
<reference evidence="2" key="1">
    <citation type="submission" date="2019-12" db="EMBL/GenBank/DDBJ databases">
        <title>Genome sequencing and annotation of Brassica cretica.</title>
        <authorList>
            <person name="Studholme D.J."/>
            <person name="Sarris P."/>
        </authorList>
    </citation>
    <scope>NUCLEOTIDE SEQUENCE</scope>
    <source>
        <strain evidence="2">PFS-109/04</strain>
        <tissue evidence="2">Leaf</tissue>
    </source>
</reference>
<proteinExistence type="predicted"/>
<sequence>MLGIASPWVESEFSRLSRTALRLNDFVLSTLPSMFLHLIATFMVACVSVTLPFAMFATPDLDSVLLRICSVDLEDCFWSQVRALVSRELASVLPHSVSLVLLIGQHGEEAKPVLLCSCKDNTLRLYDLPSFRLMLGTASPWLEDGSAMNDFVLSTLPSMFLHLIATFMVACVSVTLPSAMFATPDLDSVLLRICSVDLEDCFWSQVRALVSRELASVLPHSGCSLLPLLPLV</sequence>
<protein>
    <submittedName>
        <fullName evidence="2">Uncharacterized protein</fullName>
    </submittedName>
</protein>
<evidence type="ECO:0000313" key="3">
    <source>
        <dbReference type="Proteomes" id="UP000712600"/>
    </source>
</evidence>
<evidence type="ECO:0000256" key="1">
    <source>
        <dbReference type="SAM" id="Phobius"/>
    </source>
</evidence>
<gene>
    <name evidence="2" type="ORF">F2Q69_00032372</name>
</gene>
<keyword evidence="1" id="KW-1133">Transmembrane helix</keyword>
<accession>A0A8S9S4Q4</accession>
<dbReference type="Proteomes" id="UP000712600">
    <property type="component" value="Unassembled WGS sequence"/>
</dbReference>
<dbReference type="EMBL" id="QGKX02000088">
    <property type="protein sequence ID" value="KAF3588167.1"/>
    <property type="molecule type" value="Genomic_DNA"/>
</dbReference>
<evidence type="ECO:0000313" key="2">
    <source>
        <dbReference type="EMBL" id="KAF3588167.1"/>
    </source>
</evidence>
<keyword evidence="1" id="KW-0812">Transmembrane</keyword>
<dbReference type="AlphaFoldDB" id="A0A8S9S4Q4"/>
<organism evidence="2 3">
    <name type="scientific">Brassica cretica</name>
    <name type="common">Mustard</name>
    <dbReference type="NCBI Taxonomy" id="69181"/>
    <lineage>
        <taxon>Eukaryota</taxon>
        <taxon>Viridiplantae</taxon>
        <taxon>Streptophyta</taxon>
        <taxon>Embryophyta</taxon>
        <taxon>Tracheophyta</taxon>
        <taxon>Spermatophyta</taxon>
        <taxon>Magnoliopsida</taxon>
        <taxon>eudicotyledons</taxon>
        <taxon>Gunneridae</taxon>
        <taxon>Pentapetalae</taxon>
        <taxon>rosids</taxon>
        <taxon>malvids</taxon>
        <taxon>Brassicales</taxon>
        <taxon>Brassicaceae</taxon>
        <taxon>Brassiceae</taxon>
        <taxon>Brassica</taxon>
    </lineage>
</organism>
<keyword evidence="1" id="KW-0472">Membrane</keyword>